<feature type="compositionally biased region" description="Basic and acidic residues" evidence="2">
    <location>
        <begin position="981"/>
        <end position="990"/>
    </location>
</feature>
<evidence type="ECO:0000256" key="1">
    <source>
        <dbReference type="SAM" id="Coils"/>
    </source>
</evidence>
<feature type="region of interest" description="Disordered" evidence="2">
    <location>
        <begin position="972"/>
        <end position="992"/>
    </location>
</feature>
<name>A0ABQ5IVV3_9ASTR</name>
<evidence type="ECO:0000313" key="4">
    <source>
        <dbReference type="Proteomes" id="UP001151760"/>
    </source>
</evidence>
<comment type="caution">
    <text evidence="3">The sequence shown here is derived from an EMBL/GenBank/DDBJ whole genome shotgun (WGS) entry which is preliminary data.</text>
</comment>
<feature type="region of interest" description="Disordered" evidence="2">
    <location>
        <begin position="457"/>
        <end position="495"/>
    </location>
</feature>
<feature type="region of interest" description="Disordered" evidence="2">
    <location>
        <begin position="1"/>
        <end position="31"/>
    </location>
</feature>
<gene>
    <name evidence="3" type="ORF">Tco_1113686</name>
</gene>
<evidence type="ECO:0000256" key="2">
    <source>
        <dbReference type="SAM" id="MobiDB-lite"/>
    </source>
</evidence>
<keyword evidence="1" id="KW-0175">Coiled coil</keyword>
<feature type="region of interest" description="Disordered" evidence="2">
    <location>
        <begin position="186"/>
        <end position="220"/>
    </location>
</feature>
<proteinExistence type="predicted"/>
<protein>
    <submittedName>
        <fullName evidence="3">Uncharacterized protein</fullName>
    </submittedName>
</protein>
<dbReference type="Proteomes" id="UP001151760">
    <property type="component" value="Unassembled WGS sequence"/>
</dbReference>
<feature type="compositionally biased region" description="Polar residues" evidence="2">
    <location>
        <begin position="463"/>
        <end position="472"/>
    </location>
</feature>
<accession>A0ABQ5IVV3</accession>
<feature type="compositionally biased region" description="Polar residues" evidence="2">
    <location>
        <begin position="186"/>
        <end position="219"/>
    </location>
</feature>
<feature type="compositionally biased region" description="Basic and acidic residues" evidence="2">
    <location>
        <begin position="473"/>
        <end position="483"/>
    </location>
</feature>
<reference evidence="3" key="1">
    <citation type="journal article" date="2022" name="Int. J. Mol. Sci.">
        <title>Draft Genome of Tanacetum Coccineum: Genomic Comparison of Closely Related Tanacetum-Family Plants.</title>
        <authorList>
            <person name="Yamashiro T."/>
            <person name="Shiraishi A."/>
            <person name="Nakayama K."/>
            <person name="Satake H."/>
        </authorList>
    </citation>
    <scope>NUCLEOTIDE SEQUENCE</scope>
</reference>
<feature type="coiled-coil region" evidence="1">
    <location>
        <begin position="312"/>
        <end position="376"/>
    </location>
</feature>
<evidence type="ECO:0000313" key="3">
    <source>
        <dbReference type="EMBL" id="GJU03348.1"/>
    </source>
</evidence>
<feature type="compositionally biased region" description="Basic and acidic residues" evidence="2">
    <location>
        <begin position="1"/>
        <end position="11"/>
    </location>
</feature>
<reference evidence="3" key="2">
    <citation type="submission" date="2022-01" db="EMBL/GenBank/DDBJ databases">
        <authorList>
            <person name="Yamashiro T."/>
            <person name="Shiraishi A."/>
            <person name="Satake H."/>
            <person name="Nakayama K."/>
        </authorList>
    </citation>
    <scope>NUCLEOTIDE SEQUENCE</scope>
</reference>
<sequence length="1247" mass="141082">MAEEDKFHDDNPPPPPVTPTQQAHHTRSTTKLPILKKGEYDIWAMKMKHYSGHTDYPIWEIIQKGNGPVQVSTDTNGQINVLPPKTAEEILARERKESKNHLAYGYTRRLFSKQQFESFSVFNSEGLHKRLGQSLPHPGPSILIKSQGRVDTLSFDDLYNNLRVFESDIKGSTASSSSTQNVAFVSSESTNSTNDVSTAYGVSTSSGHNSQKEGPSSYTDELKRDGLEMASGHDFHETKEVLQEDREKAAGTLLESADQKEIKKAEEEMQGTLDIKQKTIEVDLENRRNLKLCNSGLDTEVTSCSKECVESYAKLKKLYDEQREQLGDASIEIQAYTQALKKVEAQLVVAHQKNQLSEAVKEKEELKTKLENFQSSSKGLSKLLNSQMSTRDKSGLGYGNQIHEGVLSYEKEVLESVFDSRSSDVEDSPVYDRFAKVEGMHAVPPPMTGNYMPPKSDFGIDESNFTYGPKQSKTSESDAKTSDFDSCETNSSVETLESVPEPVVVEPKVVSQPKVWSDALIIEEYESDSDDKYMIEPSKEQEKPSFAFVNTVKHVKTPRKTIKKQNTCSPSPKVNKRDWNGSMYKRLGLGYGFTKKACFICGSFSHLIRDCDFHEKRMAKHVELNKQKGKGTGQGENRPVWNNVQRLNHQNKFVPKTVLTKTGIFSVNTARQNPFSQAAETSTARKVNTARSIVNEIRLRNNFYKSHLPIRRPFNKSTAAKAKFTNNKVNTVGDKIVSAVRGYRETAVKASAVELTASIDGQAKTITKASLRRHLKLEDNGGISSLPNTEIFEQLALMGTFNFLKFIFDAMLKNLDNPHKFLMYPRFIQICLNKQRRLLQPHTRTYPTTVLTQKVFSNMKRVTKGYSGEDIPLFPSMITAPETSTSRITSSPFLSLQHTPVSAPSTSPPPIIETTPTAEEPALMEESLIEELDLDAEISLVPPHDAKIQEKISDDTEVLLEEEEIAELVEEPTELVEDQGSGEKGEHEVTTADTPLNTASVPISTASATPKIDEEERKRIARDAEIAKQLQKEYDKAGKKEAVAEVDTAHVIDWNDPSVIRYHALQHRPRSVAEVRKNMIITKEVAESVQEQTDEEPKTDELSQEQLNQMVIIVLDEGINVEALQTKYPIIGWEVYSEDTMQFWKIIRVGNYTKMYQVFEDMLKNFDRDDLVKLWSLVQERYNSSRLTKYKEIELWVELKMLFEPDAENLLELQKYMHDPLKWWLYDMCAVHYVSTEKGQDIFMLVE</sequence>
<dbReference type="EMBL" id="BQNB010021143">
    <property type="protein sequence ID" value="GJU03348.1"/>
    <property type="molecule type" value="Genomic_DNA"/>
</dbReference>
<keyword evidence="4" id="KW-1185">Reference proteome</keyword>
<organism evidence="3 4">
    <name type="scientific">Tanacetum coccineum</name>
    <dbReference type="NCBI Taxonomy" id="301880"/>
    <lineage>
        <taxon>Eukaryota</taxon>
        <taxon>Viridiplantae</taxon>
        <taxon>Streptophyta</taxon>
        <taxon>Embryophyta</taxon>
        <taxon>Tracheophyta</taxon>
        <taxon>Spermatophyta</taxon>
        <taxon>Magnoliopsida</taxon>
        <taxon>eudicotyledons</taxon>
        <taxon>Gunneridae</taxon>
        <taxon>Pentapetalae</taxon>
        <taxon>asterids</taxon>
        <taxon>campanulids</taxon>
        <taxon>Asterales</taxon>
        <taxon>Asteraceae</taxon>
        <taxon>Asteroideae</taxon>
        <taxon>Anthemideae</taxon>
        <taxon>Anthemidinae</taxon>
        <taxon>Tanacetum</taxon>
    </lineage>
</organism>